<dbReference type="GO" id="GO:0003824">
    <property type="term" value="F:catalytic activity"/>
    <property type="evidence" value="ECO:0007669"/>
    <property type="project" value="InterPro"/>
</dbReference>
<evidence type="ECO:0000259" key="4">
    <source>
        <dbReference type="Pfam" id="PF24883"/>
    </source>
</evidence>
<dbReference type="SUPFAM" id="SSF52540">
    <property type="entry name" value="P-loop containing nucleoside triphosphate hydrolases"/>
    <property type="match status" value="1"/>
</dbReference>
<gene>
    <name evidence="5" type="ORF">OCS_01951</name>
</gene>
<reference evidence="5 6" key="1">
    <citation type="journal article" date="2013" name="Chin. Sci. Bull.">
        <title>Genome survey uncovers the secrets of sex and lifestyle in caterpillar fungus.</title>
        <authorList>
            <person name="Hu X."/>
            <person name="Zhang Y."/>
            <person name="Xiao G."/>
            <person name="Zheng P."/>
            <person name="Xia Y."/>
            <person name="Zhang X."/>
            <person name="St Leger R.J."/>
            <person name="Liu X."/>
            <person name="Wang C."/>
        </authorList>
    </citation>
    <scope>NUCLEOTIDE SEQUENCE [LARGE SCALE GENOMIC DNA]</scope>
    <source>
        <strain evidence="6">Co18 / CGMCC 3.14243</strain>
        <tissue evidence="5">Fruit-body</tissue>
    </source>
</reference>
<dbReference type="Pfam" id="PF13606">
    <property type="entry name" value="Ank_3"/>
    <property type="match status" value="1"/>
</dbReference>
<dbReference type="PRINTS" id="PR01415">
    <property type="entry name" value="ANKYRIN"/>
</dbReference>
<dbReference type="HOGENOM" id="CLU_000288_34_2_1"/>
<feature type="repeat" description="ANK" evidence="2">
    <location>
        <begin position="1028"/>
        <end position="1060"/>
    </location>
</feature>
<dbReference type="Proteomes" id="UP000019374">
    <property type="component" value="Unassembled WGS sequence"/>
</dbReference>
<dbReference type="InterPro" id="IPR002110">
    <property type="entry name" value="Ankyrin_rpt"/>
</dbReference>
<dbReference type="Gene3D" id="3.40.50.1580">
    <property type="entry name" value="Nucleoside phosphorylase domain"/>
    <property type="match status" value="1"/>
</dbReference>
<dbReference type="Gene3D" id="1.25.40.20">
    <property type="entry name" value="Ankyrin repeat-containing domain"/>
    <property type="match status" value="1"/>
</dbReference>
<dbReference type="InterPro" id="IPR035994">
    <property type="entry name" value="Nucleoside_phosphorylase_sf"/>
</dbReference>
<feature type="region of interest" description="Disordered" evidence="3">
    <location>
        <begin position="313"/>
        <end position="360"/>
    </location>
</feature>
<dbReference type="OrthoDB" id="4927459at2759"/>
<feature type="repeat" description="ANK" evidence="2">
    <location>
        <begin position="1094"/>
        <end position="1127"/>
    </location>
</feature>
<dbReference type="InterPro" id="IPR036770">
    <property type="entry name" value="Ankyrin_rpt-contain_sf"/>
</dbReference>
<feature type="repeat" description="ANK" evidence="2">
    <location>
        <begin position="1228"/>
        <end position="1253"/>
    </location>
</feature>
<sequence length="1259" mass="139091">MNQLKYELYTVAWIAPLEIEARAALLMLDHRHQGRFPMARGDDYVFQAGDACGHNIIIATIPPGQEYGTGSAAALASQVKKFFPNLWFGLLVGVAAGLPNLSRSPPRDIRLGDVLVGLSEGDSAGLIAYDLGKETETGGFQLLRSGHVLAVTETAVRSAIGSIKLNAPRDADVFSHYYKTIEREEHPDGTFADPGQSNDTLYQVDENGNQGVVQRQPRPGSRRTRVWYGSIGSGEKLMKNARKRDELRDRHDLIGLEMEAAGTMSRIPVGVIRGVCDYGDAHKNKEWQPYAAAMAAAYAKAVLAELVPKDGPILPGPSIRPKRRWDDDDVGSSSLTDDGCNKRRAEQSLDIARPGRQEPAARIGHSIDAAVKQSLVDQLYFAKIDERLTGIAAAQAKTCLWFLGKAEYVSWHDAARLPDHGGFLWIKGHPGTGKSTLMKLLFEESKSDERRDASQVTLSFFFLARGTADEKSVSGLYRSLLHQLFQKEPGMQAGLDWMTADGAKAVQRSGWHEEALKQTLAHAVRRLGHRSLTIFIDALDECDQEQVSGMVSCFEELCDGAREASVRLRICFSSRHYPTVVIQRGVEVTLEDEIGHTEDIRLYIKRRLRLPNPASSHAESLRSEVLDKSCGIFLWAVLVLDILNSEFAQGSGRIKKMHERLKEIPPKLHDLFEMIMTRDGKDVVRLQLCLQWVLFAARPLKPQELYFAIELGCDDECSGLWDHDDPSLDEMKNLVRRRSKGLAEVTRNKASEVQFIHESVRDFLLDRYQRQWPADSGNFVGQSHQLLRDCCLAQLRRSDACSRDDASPADDSEAAFPFVEYSVSHVLHHGNMAQQNGQEQGQFLAHFPLQMWVKVNNAHERFRVRRYTGSVSLLYILAEKNLVHLIRIHPQRLHGFEVEKERYGPPFFAALAMNNHDAVCAFLEALAEDEPLTSPVHGLSERYRQNRSNMVNFGRDFKFPKKSLPAYLSDERDETICMTVILALEKLGMSPAVHGVVNMLQVATRRGQDAVIRLLLDMGADTEGSRSNGQTPLAIAAEMGNKAIVELLLDRGAVIESTNNLEETPLYYAARGGHTAVVKLLLEKGANIERVGYSGRTPLKSALCGEGDAALVELLLDNGADIESTDALQETPLLVAISAGNEAAAKLRLARGANIETRDKCGLTPLLSALYGNEAIIKLLLARGANIEATNRLKQTPLLVASRGGNEAIYTVQALLDRGANLESTDVWNSTPLHGATKTGAEAIVSLLLERGALAREGG</sequence>
<dbReference type="InterPro" id="IPR027417">
    <property type="entry name" value="P-loop_NTPase"/>
</dbReference>
<dbReference type="SUPFAM" id="SSF53167">
    <property type="entry name" value="Purine and uridine phosphorylases"/>
    <property type="match status" value="1"/>
</dbReference>
<dbReference type="EMBL" id="KE652319">
    <property type="protein sequence ID" value="EQL02339.1"/>
    <property type="molecule type" value="Genomic_DNA"/>
</dbReference>
<evidence type="ECO:0000256" key="3">
    <source>
        <dbReference type="SAM" id="MobiDB-lite"/>
    </source>
</evidence>
<evidence type="ECO:0000313" key="5">
    <source>
        <dbReference type="EMBL" id="EQL02339.1"/>
    </source>
</evidence>
<dbReference type="PANTHER" id="PTHR10039">
    <property type="entry name" value="AMELOGENIN"/>
    <property type="match status" value="1"/>
</dbReference>
<protein>
    <submittedName>
        <fullName evidence="5">NB-ARC and ankyrin domain protein</fullName>
    </submittedName>
</protein>
<evidence type="ECO:0000256" key="2">
    <source>
        <dbReference type="PROSITE-ProRule" id="PRU00023"/>
    </source>
</evidence>
<dbReference type="SMART" id="SM00248">
    <property type="entry name" value="ANK"/>
    <property type="match status" value="8"/>
</dbReference>
<organism evidence="5 6">
    <name type="scientific">Ophiocordyceps sinensis (strain Co18 / CGMCC 3.14243)</name>
    <name type="common">Yarsagumba caterpillar fungus</name>
    <name type="synonym">Hirsutella sinensis</name>
    <dbReference type="NCBI Taxonomy" id="911162"/>
    <lineage>
        <taxon>Eukaryota</taxon>
        <taxon>Fungi</taxon>
        <taxon>Dikarya</taxon>
        <taxon>Ascomycota</taxon>
        <taxon>Pezizomycotina</taxon>
        <taxon>Sordariomycetes</taxon>
        <taxon>Hypocreomycetidae</taxon>
        <taxon>Hypocreales</taxon>
        <taxon>Ophiocordycipitaceae</taxon>
        <taxon>Ophiocordyceps</taxon>
    </lineage>
</organism>
<dbReference type="Pfam" id="PF24883">
    <property type="entry name" value="NPHP3_N"/>
    <property type="match status" value="1"/>
</dbReference>
<dbReference type="PANTHER" id="PTHR10039:SF5">
    <property type="entry name" value="NACHT DOMAIN-CONTAINING PROTEIN"/>
    <property type="match status" value="1"/>
</dbReference>
<feature type="repeat" description="ANK" evidence="2">
    <location>
        <begin position="1193"/>
        <end position="1227"/>
    </location>
</feature>
<keyword evidence="1" id="KW-0677">Repeat</keyword>
<dbReference type="PROSITE" id="PS50088">
    <property type="entry name" value="ANK_REPEAT"/>
    <property type="match status" value="6"/>
</dbReference>
<name>T5AIB4_OPHSC</name>
<dbReference type="SUPFAM" id="SSF48403">
    <property type="entry name" value="Ankyrin repeat"/>
    <property type="match status" value="1"/>
</dbReference>
<feature type="domain" description="Nephrocystin 3-like N-terminal" evidence="4">
    <location>
        <begin position="398"/>
        <end position="575"/>
    </location>
</feature>
<feature type="repeat" description="ANK" evidence="2">
    <location>
        <begin position="1061"/>
        <end position="1093"/>
    </location>
</feature>
<proteinExistence type="predicted"/>
<accession>T5AIB4</accession>
<dbReference type="InterPro" id="IPR056884">
    <property type="entry name" value="NPHP3-like_N"/>
</dbReference>
<evidence type="ECO:0000256" key="1">
    <source>
        <dbReference type="ARBA" id="ARBA00022737"/>
    </source>
</evidence>
<dbReference type="AlphaFoldDB" id="T5AIB4"/>
<dbReference type="eggNOG" id="KOG4177">
    <property type="taxonomic scope" value="Eukaryota"/>
</dbReference>
<dbReference type="Gene3D" id="3.40.50.300">
    <property type="entry name" value="P-loop containing nucleotide triphosphate hydrolases"/>
    <property type="match status" value="1"/>
</dbReference>
<keyword evidence="2" id="KW-0040">ANK repeat</keyword>
<dbReference type="Pfam" id="PF12796">
    <property type="entry name" value="Ank_2"/>
    <property type="match status" value="2"/>
</dbReference>
<dbReference type="GO" id="GO:0009116">
    <property type="term" value="P:nucleoside metabolic process"/>
    <property type="evidence" value="ECO:0007669"/>
    <property type="project" value="InterPro"/>
</dbReference>
<feature type="repeat" description="ANK" evidence="2">
    <location>
        <begin position="1128"/>
        <end position="1160"/>
    </location>
</feature>
<dbReference type="PROSITE" id="PS50297">
    <property type="entry name" value="ANK_REP_REGION"/>
    <property type="match status" value="5"/>
</dbReference>
<evidence type="ECO:0000313" key="6">
    <source>
        <dbReference type="Proteomes" id="UP000019374"/>
    </source>
</evidence>